<name>A0ABU8QV23_9PSED</name>
<evidence type="ECO:0000259" key="1">
    <source>
        <dbReference type="Pfam" id="PF13391"/>
    </source>
</evidence>
<reference evidence="2 3" key="1">
    <citation type="submission" date="2024-02" db="EMBL/GenBank/DDBJ databases">
        <title>Identification of pathogenicity and growth-promoting function of Pseudomonas putida variant.</title>
        <authorList>
            <person name="Sun J."/>
        </authorList>
    </citation>
    <scope>NUCLEOTIDE SEQUENCE [LARGE SCALE GENOMIC DNA]</scope>
    <source>
        <strain evidence="2 3">A03</strain>
    </source>
</reference>
<sequence>MEPKSKDQWRDFLATAMETAPPITPARAIRQVSTQEYVQALRLIEPEITDKQRRMLIGHAQAKEHALTMSELAEQVGFPSYSAANLQYGLLAAKLADSLAIARPTFLVYVIARFDADPETSHSRAYMYLELVDALRELGWLEVPACSRSGAAARTLSNARPSIQEVLSVLLSAGFQRPQQSGLKVVRMEHPRLGEALFVKQSTSLESRLQAPLVLHPCYKERLQQILAIAGVERGSTSYYHNSNLRGFPKRRNGGETDIAYGIDLGFSHVAALEQTLEYLLGAKTAVAVALPASQELVEAEVLDLSEQAHSDTERDALIKARIGQSGYRDDLLAYWGGCAVTDCCVPELLRASHIKPWHAASPAERLDPFNGLLLTPNLDLAFDRGLISFDDHGQILLGEDLDPDSARALNITPSLRLRQIEPQHRGYLAWHREHLFRK</sequence>
<dbReference type="RefSeq" id="WP_339599719.1">
    <property type="nucleotide sequence ID" value="NZ_JBBHLC010000040.1"/>
</dbReference>
<dbReference type="Proteomes" id="UP001380290">
    <property type="component" value="Unassembled WGS sequence"/>
</dbReference>
<keyword evidence="2" id="KW-0255">Endonuclease</keyword>
<evidence type="ECO:0000313" key="3">
    <source>
        <dbReference type="Proteomes" id="UP001380290"/>
    </source>
</evidence>
<protein>
    <submittedName>
        <fullName evidence="2">HNH endonuclease</fullName>
    </submittedName>
</protein>
<keyword evidence="3" id="KW-1185">Reference proteome</keyword>
<evidence type="ECO:0000313" key="2">
    <source>
        <dbReference type="EMBL" id="MEJ5864479.1"/>
    </source>
</evidence>
<feature type="domain" description="HNH nuclease" evidence="1">
    <location>
        <begin position="339"/>
        <end position="391"/>
    </location>
</feature>
<dbReference type="EMBL" id="JBBHLC010000040">
    <property type="protein sequence ID" value="MEJ5864479.1"/>
    <property type="molecule type" value="Genomic_DNA"/>
</dbReference>
<keyword evidence="2" id="KW-0378">Hydrolase</keyword>
<gene>
    <name evidence="2" type="ORF">V7S98_14725</name>
</gene>
<keyword evidence="2" id="KW-0540">Nuclease</keyword>
<proteinExistence type="predicted"/>
<accession>A0ABU8QV23</accession>
<comment type="caution">
    <text evidence="2">The sequence shown here is derived from an EMBL/GenBank/DDBJ whole genome shotgun (WGS) entry which is preliminary data.</text>
</comment>
<organism evidence="2 3">
    <name type="scientific">Pseudomonas farsensis</name>
    <dbReference type="NCBI Taxonomy" id="2745492"/>
    <lineage>
        <taxon>Bacteria</taxon>
        <taxon>Pseudomonadati</taxon>
        <taxon>Pseudomonadota</taxon>
        <taxon>Gammaproteobacteria</taxon>
        <taxon>Pseudomonadales</taxon>
        <taxon>Pseudomonadaceae</taxon>
        <taxon>Pseudomonas</taxon>
    </lineage>
</organism>
<dbReference type="GO" id="GO:0004519">
    <property type="term" value="F:endonuclease activity"/>
    <property type="evidence" value="ECO:0007669"/>
    <property type="project" value="UniProtKB-KW"/>
</dbReference>
<dbReference type="InterPro" id="IPR003615">
    <property type="entry name" value="HNH_nuc"/>
</dbReference>
<dbReference type="Gene3D" id="3.90.1150.40">
    <property type="entry name" value="Protein of unknown function DUF2002"/>
    <property type="match status" value="1"/>
</dbReference>
<dbReference type="Pfam" id="PF13391">
    <property type="entry name" value="HNH_2"/>
    <property type="match status" value="1"/>
</dbReference>